<dbReference type="InterPro" id="IPR036291">
    <property type="entry name" value="NAD(P)-bd_dom_sf"/>
</dbReference>
<keyword evidence="3 6" id="KW-0521">NADP</keyword>
<name>A0A5R9GJK2_9BACL</name>
<dbReference type="GO" id="GO:0051287">
    <property type="term" value="F:NAD binding"/>
    <property type="evidence" value="ECO:0007669"/>
    <property type="project" value="UniProtKB-UniRule"/>
</dbReference>
<dbReference type="EC" id="1.4.1.21" evidence="6"/>
<dbReference type="Pfam" id="PF01958">
    <property type="entry name" value="Asp_DH_C"/>
    <property type="match status" value="1"/>
</dbReference>
<evidence type="ECO:0000256" key="2">
    <source>
        <dbReference type="ARBA" id="ARBA00022642"/>
    </source>
</evidence>
<protein>
    <recommendedName>
        <fullName evidence="6">L-aspartate dehydrogenase</fullName>
        <ecNumber evidence="6">1.4.1.21</ecNumber>
    </recommendedName>
</protein>
<evidence type="ECO:0000256" key="1">
    <source>
        <dbReference type="ARBA" id="ARBA00008331"/>
    </source>
</evidence>
<dbReference type="GO" id="GO:0050661">
    <property type="term" value="F:NADP binding"/>
    <property type="evidence" value="ECO:0007669"/>
    <property type="project" value="UniProtKB-UniRule"/>
</dbReference>
<evidence type="ECO:0000256" key="6">
    <source>
        <dbReference type="HAMAP-Rule" id="MF_01265"/>
    </source>
</evidence>
<keyword evidence="4 6" id="KW-0560">Oxidoreductase</keyword>
<feature type="domain" description="Aspartate/homoserine dehydrogenase NAD-binding" evidence="8">
    <location>
        <begin position="8"/>
        <end position="121"/>
    </location>
</feature>
<dbReference type="OrthoDB" id="1906017at2"/>
<dbReference type="HAMAP" id="MF_01265">
    <property type="entry name" value="NadX"/>
    <property type="match status" value="1"/>
</dbReference>
<comment type="pathway">
    <text evidence="6">Cofactor biosynthesis; NAD(+) biosynthesis; iminoaspartate from L-aspartate (dehydrogenase route): step 1/1.</text>
</comment>
<evidence type="ECO:0000313" key="9">
    <source>
        <dbReference type="EMBL" id="TLS53618.1"/>
    </source>
</evidence>
<gene>
    <name evidence="6" type="primary">nadX</name>
    <name evidence="9" type="ORF">FE782_04925</name>
</gene>
<dbReference type="UniPathway" id="UPA00253">
    <property type="reaction ID" value="UER00456"/>
</dbReference>
<proteinExistence type="inferred from homology"/>
<comment type="catalytic activity">
    <reaction evidence="6">
        <text>L-aspartate + NADP(+) + H2O = oxaloacetate + NH4(+) + NADPH + H(+)</text>
        <dbReference type="Rhea" id="RHEA:11784"/>
        <dbReference type="ChEBI" id="CHEBI:15377"/>
        <dbReference type="ChEBI" id="CHEBI:15378"/>
        <dbReference type="ChEBI" id="CHEBI:16452"/>
        <dbReference type="ChEBI" id="CHEBI:28938"/>
        <dbReference type="ChEBI" id="CHEBI:29991"/>
        <dbReference type="ChEBI" id="CHEBI:57783"/>
        <dbReference type="ChEBI" id="CHEBI:58349"/>
        <dbReference type="EC" id="1.4.1.21"/>
    </reaction>
</comment>
<comment type="miscellaneous">
    <text evidence="6">The iminoaspartate product is unstable in aqueous solution and can decompose to oxaloacetate and ammonia.</text>
</comment>
<dbReference type="InterPro" id="IPR005106">
    <property type="entry name" value="Asp/hSer_DH_NAD-bd"/>
</dbReference>
<dbReference type="InterPro" id="IPR011182">
    <property type="entry name" value="L-Asp_DH"/>
</dbReference>
<comment type="similarity">
    <text evidence="1 6">Belongs to the L-aspartate dehydrogenase family.</text>
</comment>
<dbReference type="AlphaFoldDB" id="A0A5R9GJK2"/>
<comment type="function">
    <text evidence="6">Specifically catalyzes the NAD or NADP-dependent dehydrogenation of L-aspartate to iminoaspartate.</text>
</comment>
<dbReference type="SUPFAM" id="SSF55347">
    <property type="entry name" value="Glyceraldehyde-3-phosphate dehydrogenase-like, C-terminal domain"/>
    <property type="match status" value="1"/>
</dbReference>
<dbReference type="Gene3D" id="3.40.50.720">
    <property type="entry name" value="NAD(P)-binding Rossmann-like Domain"/>
    <property type="match status" value="1"/>
</dbReference>
<sequence length="269" mass="28839">MIRIGIIGYGTIGEDVAEAVRAGKAGDASVASVLVRDKRKYVEQGRNRPFDFIDDPDTFFLRDHDVVVECAGHEAVRMYGEAALRSGADLMVVSVGAFAEDGLLRRLVAKAAEAGRKIIVPSAAIGGLDRIAAGSVGPMEEVTLTTRKPPKAWYGTVIERQVDLAGLSEPYLAFEGAARDAAKRFPESVNVSAALSLAGIGFDATKVKVFADPTIEHNTHEIAAQGLFGRIRLEIRNTPSDRNPKTGYIVAMSVVKNIKDRTSPFVIGT</sequence>
<dbReference type="Proteomes" id="UP000309676">
    <property type="component" value="Unassembled WGS sequence"/>
</dbReference>
<dbReference type="NCBIfam" id="NF009828">
    <property type="entry name" value="PRK13303.1-3"/>
    <property type="match status" value="1"/>
</dbReference>
<comment type="catalytic activity">
    <reaction evidence="6">
        <text>L-aspartate + NAD(+) + H2O = oxaloacetate + NH4(+) + NADH + H(+)</text>
        <dbReference type="Rhea" id="RHEA:11788"/>
        <dbReference type="ChEBI" id="CHEBI:15377"/>
        <dbReference type="ChEBI" id="CHEBI:15378"/>
        <dbReference type="ChEBI" id="CHEBI:16452"/>
        <dbReference type="ChEBI" id="CHEBI:28938"/>
        <dbReference type="ChEBI" id="CHEBI:29991"/>
        <dbReference type="ChEBI" id="CHEBI:57540"/>
        <dbReference type="ChEBI" id="CHEBI:57945"/>
        <dbReference type="EC" id="1.4.1.21"/>
    </reaction>
</comment>
<comment type="caution">
    <text evidence="9">The sequence shown here is derived from an EMBL/GenBank/DDBJ whole genome shotgun (WGS) entry which is preliminary data.</text>
</comment>
<dbReference type="NCBIfam" id="NF009829">
    <property type="entry name" value="PRK13303.1-4"/>
    <property type="match status" value="1"/>
</dbReference>
<dbReference type="Pfam" id="PF03447">
    <property type="entry name" value="NAD_binding_3"/>
    <property type="match status" value="1"/>
</dbReference>
<organism evidence="9 10">
    <name type="scientific">Paenibacillus antri</name>
    <dbReference type="NCBI Taxonomy" id="2582848"/>
    <lineage>
        <taxon>Bacteria</taxon>
        <taxon>Bacillati</taxon>
        <taxon>Bacillota</taxon>
        <taxon>Bacilli</taxon>
        <taxon>Bacillales</taxon>
        <taxon>Paenibacillaceae</taxon>
        <taxon>Paenibacillus</taxon>
    </lineage>
</organism>
<evidence type="ECO:0000256" key="3">
    <source>
        <dbReference type="ARBA" id="ARBA00022857"/>
    </source>
</evidence>
<dbReference type="GO" id="GO:0033735">
    <property type="term" value="F:aspartate dehydrogenase [NAD(P)+] activity"/>
    <property type="evidence" value="ECO:0007669"/>
    <property type="project" value="UniProtKB-EC"/>
</dbReference>
<dbReference type="SUPFAM" id="SSF51735">
    <property type="entry name" value="NAD(P)-binding Rossmann-fold domains"/>
    <property type="match status" value="1"/>
</dbReference>
<dbReference type="GO" id="GO:0016639">
    <property type="term" value="F:oxidoreductase activity, acting on the CH-NH2 group of donors, NAD or NADP as acceptor"/>
    <property type="evidence" value="ECO:0007669"/>
    <property type="project" value="UniProtKB-UniRule"/>
</dbReference>
<feature type="binding site" evidence="6">
    <location>
        <position position="190"/>
    </location>
    <ligand>
        <name>NAD(+)</name>
        <dbReference type="ChEBI" id="CHEBI:57540"/>
    </ligand>
</feature>
<evidence type="ECO:0000313" key="10">
    <source>
        <dbReference type="Proteomes" id="UP000309676"/>
    </source>
</evidence>
<accession>A0A5R9GJK2</accession>
<evidence type="ECO:0000256" key="5">
    <source>
        <dbReference type="ARBA" id="ARBA00023027"/>
    </source>
</evidence>
<evidence type="ECO:0000256" key="4">
    <source>
        <dbReference type="ARBA" id="ARBA00023002"/>
    </source>
</evidence>
<dbReference type="PANTHER" id="PTHR31873:SF6">
    <property type="entry name" value="ASPARTATE DEHYDROGENASE DOMAIN-CONTAINING PROTEIN"/>
    <property type="match status" value="1"/>
</dbReference>
<keyword evidence="5 6" id="KW-0520">NAD</keyword>
<dbReference type="InterPro" id="IPR020626">
    <property type="entry name" value="Asp_DH_prok"/>
</dbReference>
<dbReference type="RefSeq" id="WP_138192936.1">
    <property type="nucleotide sequence ID" value="NZ_VCIW01000002.1"/>
</dbReference>
<dbReference type="PANTHER" id="PTHR31873">
    <property type="entry name" value="L-ASPARTATE DEHYDROGENASE-RELATED"/>
    <property type="match status" value="1"/>
</dbReference>
<evidence type="ECO:0000259" key="8">
    <source>
        <dbReference type="Pfam" id="PF03447"/>
    </source>
</evidence>
<keyword evidence="10" id="KW-1185">Reference proteome</keyword>
<reference evidence="9 10" key="1">
    <citation type="submission" date="2019-05" db="EMBL/GenBank/DDBJ databases">
        <authorList>
            <person name="Narsing Rao M.P."/>
            <person name="Li W.J."/>
        </authorList>
    </citation>
    <scope>NUCLEOTIDE SEQUENCE [LARGE SCALE GENOMIC DNA]</scope>
    <source>
        <strain evidence="9 10">SYSU_K30003</strain>
    </source>
</reference>
<feature type="active site" evidence="6">
    <location>
        <position position="220"/>
    </location>
</feature>
<evidence type="ECO:0000259" key="7">
    <source>
        <dbReference type="Pfam" id="PF01958"/>
    </source>
</evidence>
<feature type="domain" description="Aspartate dehydrogenase" evidence="7">
    <location>
        <begin position="168"/>
        <end position="255"/>
    </location>
</feature>
<dbReference type="InterPro" id="IPR002811">
    <property type="entry name" value="Asp_DH"/>
</dbReference>
<dbReference type="Gene3D" id="3.30.360.10">
    <property type="entry name" value="Dihydrodipicolinate Reductase, domain 2"/>
    <property type="match status" value="1"/>
</dbReference>
<dbReference type="PIRSF" id="PIRSF005227">
    <property type="entry name" value="Asp_dh_NAD_syn"/>
    <property type="match status" value="1"/>
</dbReference>
<feature type="binding site" evidence="6">
    <location>
        <position position="124"/>
    </location>
    <ligand>
        <name>NAD(+)</name>
        <dbReference type="ChEBI" id="CHEBI:57540"/>
    </ligand>
</feature>
<dbReference type="GO" id="GO:0009435">
    <property type="term" value="P:NAD+ biosynthetic process"/>
    <property type="evidence" value="ECO:0007669"/>
    <property type="project" value="UniProtKB-UniRule"/>
</dbReference>
<dbReference type="EMBL" id="VCIW01000002">
    <property type="protein sequence ID" value="TLS53618.1"/>
    <property type="molecule type" value="Genomic_DNA"/>
</dbReference>
<keyword evidence="2 6" id="KW-0662">Pyridine nucleotide biosynthesis</keyword>